<name>A0A9P0ZAY8_CUSEU</name>
<gene>
    <name evidence="1" type="ORF">CEURO_LOCUS12104</name>
</gene>
<protein>
    <submittedName>
        <fullName evidence="1">Uncharacterized protein</fullName>
    </submittedName>
</protein>
<evidence type="ECO:0000313" key="1">
    <source>
        <dbReference type="EMBL" id="CAH9092798.1"/>
    </source>
</evidence>
<proteinExistence type="predicted"/>
<comment type="caution">
    <text evidence="1">The sequence shown here is derived from an EMBL/GenBank/DDBJ whole genome shotgun (WGS) entry which is preliminary data.</text>
</comment>
<dbReference type="OrthoDB" id="1323609at2759"/>
<sequence length="177" mass="20358">MPKTVTWADILKKNIENSFPNIDLVVPISDQLISLAEDNVNLSTIEENRAVPDLIFKECEKFHYFGEEGFDSIKIESKVFKFAVKNKEIVIFEIKRSMMHRISFNLDLATQIIRYISQLTGSDHNYKQRRSFGPITISLELNNSGCFLKIAKEKGSFILIPTGPKYSRLLDFPGYVF</sequence>
<evidence type="ECO:0000313" key="2">
    <source>
        <dbReference type="Proteomes" id="UP001152484"/>
    </source>
</evidence>
<dbReference type="Proteomes" id="UP001152484">
    <property type="component" value="Unassembled WGS sequence"/>
</dbReference>
<keyword evidence="2" id="KW-1185">Reference proteome</keyword>
<reference evidence="1" key="1">
    <citation type="submission" date="2022-07" db="EMBL/GenBank/DDBJ databases">
        <authorList>
            <person name="Macas J."/>
            <person name="Novak P."/>
            <person name="Neumann P."/>
        </authorList>
    </citation>
    <scope>NUCLEOTIDE SEQUENCE</scope>
</reference>
<dbReference type="EMBL" id="CAMAPE010000029">
    <property type="protein sequence ID" value="CAH9092798.1"/>
    <property type="molecule type" value="Genomic_DNA"/>
</dbReference>
<organism evidence="1 2">
    <name type="scientific">Cuscuta europaea</name>
    <name type="common">European dodder</name>
    <dbReference type="NCBI Taxonomy" id="41803"/>
    <lineage>
        <taxon>Eukaryota</taxon>
        <taxon>Viridiplantae</taxon>
        <taxon>Streptophyta</taxon>
        <taxon>Embryophyta</taxon>
        <taxon>Tracheophyta</taxon>
        <taxon>Spermatophyta</taxon>
        <taxon>Magnoliopsida</taxon>
        <taxon>eudicotyledons</taxon>
        <taxon>Gunneridae</taxon>
        <taxon>Pentapetalae</taxon>
        <taxon>asterids</taxon>
        <taxon>lamiids</taxon>
        <taxon>Solanales</taxon>
        <taxon>Convolvulaceae</taxon>
        <taxon>Cuscuteae</taxon>
        <taxon>Cuscuta</taxon>
        <taxon>Cuscuta subgen. Cuscuta</taxon>
    </lineage>
</organism>
<dbReference type="AlphaFoldDB" id="A0A9P0ZAY8"/>
<accession>A0A9P0ZAY8</accession>